<dbReference type="PROSITE" id="PS50977">
    <property type="entry name" value="HTH_TETR_2"/>
    <property type="match status" value="1"/>
</dbReference>
<dbReference type="STRING" id="141349.BN1232_04041"/>
<evidence type="ECO:0000256" key="2">
    <source>
        <dbReference type="ARBA" id="ARBA00023015"/>
    </source>
</evidence>
<keyword evidence="1" id="KW-0678">Repressor</keyword>
<evidence type="ECO:0000256" key="1">
    <source>
        <dbReference type="ARBA" id="ARBA00022491"/>
    </source>
</evidence>
<evidence type="ECO:0000313" key="7">
    <source>
        <dbReference type="EMBL" id="CQD17876.1"/>
    </source>
</evidence>
<dbReference type="Gene3D" id="1.10.357.10">
    <property type="entry name" value="Tetracycline Repressor, domain 2"/>
    <property type="match status" value="1"/>
</dbReference>
<dbReference type="InterPro" id="IPR036271">
    <property type="entry name" value="Tet_transcr_reg_TetR-rel_C_sf"/>
</dbReference>
<dbReference type="InterPro" id="IPR001647">
    <property type="entry name" value="HTH_TetR"/>
</dbReference>
<name>A0A0E4GZX4_MYCLN</name>
<dbReference type="Proteomes" id="UP000199251">
    <property type="component" value="Unassembled WGS sequence"/>
</dbReference>
<keyword evidence="3 5" id="KW-0238">DNA-binding</keyword>
<dbReference type="InterPro" id="IPR050109">
    <property type="entry name" value="HTH-type_TetR-like_transc_reg"/>
</dbReference>
<evidence type="ECO:0000313" key="8">
    <source>
        <dbReference type="Proteomes" id="UP000199251"/>
    </source>
</evidence>
<protein>
    <submittedName>
        <fullName evidence="7">TetR family transcriptional regulator</fullName>
    </submittedName>
</protein>
<dbReference type="SUPFAM" id="SSF46689">
    <property type="entry name" value="Homeodomain-like"/>
    <property type="match status" value="1"/>
</dbReference>
<dbReference type="PRINTS" id="PR00400">
    <property type="entry name" value="TETREPRESSOR"/>
</dbReference>
<gene>
    <name evidence="7" type="ORF">BN1232_04041</name>
</gene>
<dbReference type="Pfam" id="PF02909">
    <property type="entry name" value="TetR_C_1"/>
    <property type="match status" value="1"/>
</dbReference>
<dbReference type="InterPro" id="IPR009057">
    <property type="entry name" value="Homeodomain-like_sf"/>
</dbReference>
<feature type="domain" description="HTH tetR-type" evidence="6">
    <location>
        <begin position="15"/>
        <end position="75"/>
    </location>
</feature>
<dbReference type="Pfam" id="PF00440">
    <property type="entry name" value="TetR_N"/>
    <property type="match status" value="1"/>
</dbReference>
<organism evidence="7 8">
    <name type="scientific">Mycobacterium lentiflavum</name>
    <dbReference type="NCBI Taxonomy" id="141349"/>
    <lineage>
        <taxon>Bacteria</taxon>
        <taxon>Bacillati</taxon>
        <taxon>Actinomycetota</taxon>
        <taxon>Actinomycetes</taxon>
        <taxon>Mycobacteriales</taxon>
        <taxon>Mycobacteriaceae</taxon>
        <taxon>Mycobacterium</taxon>
        <taxon>Mycobacterium simiae complex</taxon>
    </lineage>
</organism>
<evidence type="ECO:0000256" key="4">
    <source>
        <dbReference type="ARBA" id="ARBA00023163"/>
    </source>
</evidence>
<dbReference type="GO" id="GO:0000976">
    <property type="term" value="F:transcription cis-regulatory region binding"/>
    <property type="evidence" value="ECO:0007669"/>
    <property type="project" value="TreeGrafter"/>
</dbReference>
<dbReference type="InterPro" id="IPR004111">
    <property type="entry name" value="Repressor_TetR_C"/>
</dbReference>
<dbReference type="Gene3D" id="1.10.10.60">
    <property type="entry name" value="Homeodomain-like"/>
    <property type="match status" value="1"/>
</dbReference>
<feature type="DNA-binding region" description="H-T-H motif" evidence="5">
    <location>
        <begin position="38"/>
        <end position="57"/>
    </location>
</feature>
<dbReference type="EMBL" id="CTEE01000001">
    <property type="protein sequence ID" value="CQD17876.1"/>
    <property type="molecule type" value="Genomic_DNA"/>
</dbReference>
<dbReference type="RefSeq" id="WP_090604373.1">
    <property type="nucleotide sequence ID" value="NZ_CTEE01000001.1"/>
</dbReference>
<evidence type="ECO:0000256" key="5">
    <source>
        <dbReference type="PROSITE-ProRule" id="PRU00335"/>
    </source>
</evidence>
<evidence type="ECO:0000259" key="6">
    <source>
        <dbReference type="PROSITE" id="PS50977"/>
    </source>
</evidence>
<dbReference type="GO" id="GO:0003700">
    <property type="term" value="F:DNA-binding transcription factor activity"/>
    <property type="evidence" value="ECO:0007669"/>
    <property type="project" value="TreeGrafter"/>
</dbReference>
<dbReference type="GO" id="GO:0046677">
    <property type="term" value="P:response to antibiotic"/>
    <property type="evidence" value="ECO:0007669"/>
    <property type="project" value="InterPro"/>
</dbReference>
<proteinExistence type="predicted"/>
<accession>A0A0E4GZX4</accession>
<sequence length="225" mass="24224">MTSAKATSARRRRRVISKEEIFDAAIAIVDTEGLAALSMRRLADAADIGVMTVYGFFASKDELVSQLGTHALGSIAPAPDPTLSWRDQLKNELGKLRTSLQEHPGLIELLGFQEDGAPSVDKQRDGLLAILRNAGIDNRTAVDGLGSLVALTLGFAVGARARHIGLNDHAYERLGKLSPDDYPHLTAMATEYAQHWSERAFEYGVSAVLDAMEAGRSSGASPRRP</sequence>
<dbReference type="OrthoDB" id="329481at2"/>
<dbReference type="PANTHER" id="PTHR30055">
    <property type="entry name" value="HTH-TYPE TRANSCRIPTIONAL REGULATOR RUTR"/>
    <property type="match status" value="1"/>
</dbReference>
<dbReference type="InterPro" id="IPR003012">
    <property type="entry name" value="Tet_transcr_reg_TetR"/>
</dbReference>
<dbReference type="SUPFAM" id="SSF48498">
    <property type="entry name" value="Tetracyclin repressor-like, C-terminal domain"/>
    <property type="match status" value="1"/>
</dbReference>
<keyword evidence="2" id="KW-0805">Transcription regulation</keyword>
<evidence type="ECO:0000256" key="3">
    <source>
        <dbReference type="ARBA" id="ARBA00023125"/>
    </source>
</evidence>
<keyword evidence="4" id="KW-0804">Transcription</keyword>
<dbReference type="PANTHER" id="PTHR30055:SF151">
    <property type="entry name" value="TRANSCRIPTIONAL REGULATORY PROTEIN"/>
    <property type="match status" value="1"/>
</dbReference>
<reference evidence="7 8" key="1">
    <citation type="submission" date="2015-03" db="EMBL/GenBank/DDBJ databases">
        <authorList>
            <person name="Urmite Genomes"/>
        </authorList>
    </citation>
    <scope>NUCLEOTIDE SEQUENCE [LARGE SCALE GENOMIC DNA]</scope>
    <source>
        <strain evidence="7 8">CSUR P1491</strain>
    </source>
</reference>
<dbReference type="AlphaFoldDB" id="A0A0E4GZX4"/>
<dbReference type="GO" id="GO:0045892">
    <property type="term" value="P:negative regulation of DNA-templated transcription"/>
    <property type="evidence" value="ECO:0007669"/>
    <property type="project" value="InterPro"/>
</dbReference>